<evidence type="ECO:0000313" key="2">
    <source>
        <dbReference type="Proteomes" id="UP000789901"/>
    </source>
</evidence>
<name>A0ABN7WGH6_GIGMA</name>
<evidence type="ECO:0000313" key="1">
    <source>
        <dbReference type="EMBL" id="CAG8831193.1"/>
    </source>
</evidence>
<accession>A0ABN7WGH6</accession>
<dbReference type="EMBL" id="CAJVQB010043489">
    <property type="protein sequence ID" value="CAG8831193.1"/>
    <property type="molecule type" value="Genomic_DNA"/>
</dbReference>
<organism evidence="1 2">
    <name type="scientific">Gigaspora margarita</name>
    <dbReference type="NCBI Taxonomy" id="4874"/>
    <lineage>
        <taxon>Eukaryota</taxon>
        <taxon>Fungi</taxon>
        <taxon>Fungi incertae sedis</taxon>
        <taxon>Mucoromycota</taxon>
        <taxon>Glomeromycotina</taxon>
        <taxon>Glomeromycetes</taxon>
        <taxon>Diversisporales</taxon>
        <taxon>Gigasporaceae</taxon>
        <taxon>Gigaspora</taxon>
    </lineage>
</organism>
<keyword evidence="2" id="KW-1185">Reference proteome</keyword>
<proteinExistence type="predicted"/>
<reference evidence="1 2" key="1">
    <citation type="submission" date="2021-06" db="EMBL/GenBank/DDBJ databases">
        <authorList>
            <person name="Kallberg Y."/>
            <person name="Tangrot J."/>
            <person name="Rosling A."/>
        </authorList>
    </citation>
    <scope>NUCLEOTIDE SEQUENCE [LARGE SCALE GENOMIC DNA]</scope>
    <source>
        <strain evidence="1 2">120-4 pot B 10/14</strain>
    </source>
</reference>
<dbReference type="Proteomes" id="UP000789901">
    <property type="component" value="Unassembled WGS sequence"/>
</dbReference>
<protein>
    <submittedName>
        <fullName evidence="1">39093_t:CDS:1</fullName>
    </submittedName>
</protein>
<sequence>YVEILEPSDLMQEHWDRDCFKSQTQDGYAQIIQTAWRNYKQRPESLATQVWNDLKIDDYSSDKKFLGVTPSYSYKVNGSNNYGYIDYKGRRLVWHSKSPKLWVESKKSLLNYRLRDHVEDLLREQGYRIVNGRQWHEMLYWVENPDRYLNNGCRDFVRIV</sequence>
<feature type="non-terminal residue" evidence="1">
    <location>
        <position position="1"/>
    </location>
</feature>
<gene>
    <name evidence="1" type="ORF">GMARGA_LOCUS30583</name>
</gene>
<comment type="caution">
    <text evidence="1">The sequence shown here is derived from an EMBL/GenBank/DDBJ whole genome shotgun (WGS) entry which is preliminary data.</text>
</comment>